<gene>
    <name evidence="1" type="ORF">J5474_22045</name>
</gene>
<dbReference type="RefSeq" id="WP_209364128.1">
    <property type="nucleotide sequence ID" value="NZ_JAGISH010000025.1"/>
</dbReference>
<dbReference type="Proteomes" id="UP000675940">
    <property type="component" value="Unassembled WGS sequence"/>
</dbReference>
<organism evidence="1 2">
    <name type="scientific">Sagittula salina</name>
    <dbReference type="NCBI Taxonomy" id="2820268"/>
    <lineage>
        <taxon>Bacteria</taxon>
        <taxon>Pseudomonadati</taxon>
        <taxon>Pseudomonadota</taxon>
        <taxon>Alphaproteobacteria</taxon>
        <taxon>Rhodobacterales</taxon>
        <taxon>Roseobacteraceae</taxon>
        <taxon>Sagittula</taxon>
    </lineage>
</organism>
<keyword evidence="2" id="KW-1185">Reference proteome</keyword>
<dbReference type="AlphaFoldDB" id="A0A940MTL1"/>
<comment type="caution">
    <text evidence="1">The sequence shown here is derived from an EMBL/GenBank/DDBJ whole genome shotgun (WGS) entry which is preliminary data.</text>
</comment>
<evidence type="ECO:0000313" key="2">
    <source>
        <dbReference type="Proteomes" id="UP000675940"/>
    </source>
</evidence>
<sequence>MVNDKGYLALPLEAAEQVTVTPIGNLTPVVTRTEETVAIAAMDTFDEELAARNMLLLERGAVPDLHVPDGALLTQEAMRGAGSSP</sequence>
<accession>A0A940MTL1</accession>
<name>A0A940MTL1_9RHOB</name>
<evidence type="ECO:0000313" key="1">
    <source>
        <dbReference type="EMBL" id="MBP0485154.1"/>
    </source>
</evidence>
<protein>
    <submittedName>
        <fullName evidence="1">Uncharacterized protein</fullName>
    </submittedName>
</protein>
<dbReference type="EMBL" id="JAGISH010000025">
    <property type="protein sequence ID" value="MBP0485154.1"/>
    <property type="molecule type" value="Genomic_DNA"/>
</dbReference>
<proteinExistence type="predicted"/>
<reference evidence="1" key="1">
    <citation type="submission" date="2021-03" db="EMBL/GenBank/DDBJ databases">
        <title>Sagittula salina sp. nov. strain M10.9X isolated from the marine waste.</title>
        <authorList>
            <person name="Satari L."/>
            <person name="Molina-Menor E."/>
            <person name="Vidal-Verdu A."/>
            <person name="Pascual J."/>
            <person name="Pereto J."/>
            <person name="Porcar M."/>
        </authorList>
    </citation>
    <scope>NUCLEOTIDE SEQUENCE</scope>
    <source>
        <strain evidence="1">M10.9X</strain>
    </source>
</reference>